<feature type="non-terminal residue" evidence="6">
    <location>
        <position position="785"/>
    </location>
</feature>
<reference evidence="6" key="1">
    <citation type="journal article" date="2016" name="Mol. Biol. Evol.">
        <title>Comparative Genomics of Early-Diverging Mushroom-Forming Fungi Provides Insights into the Origins of Lignocellulose Decay Capabilities.</title>
        <authorList>
            <person name="Nagy L.G."/>
            <person name="Riley R."/>
            <person name="Tritt A."/>
            <person name="Adam C."/>
            <person name="Daum C."/>
            <person name="Floudas D."/>
            <person name="Sun H."/>
            <person name="Yadav J.S."/>
            <person name="Pangilinan J."/>
            <person name="Larsson K.H."/>
            <person name="Matsuura K."/>
            <person name="Barry K."/>
            <person name="Labutti K."/>
            <person name="Kuo R."/>
            <person name="Ohm R.A."/>
            <person name="Bhattacharya S.S."/>
            <person name="Shirouzu T."/>
            <person name="Yoshinaga Y."/>
            <person name="Martin F.M."/>
            <person name="Grigoriev I.V."/>
            <person name="Hibbett D.S."/>
        </authorList>
    </citation>
    <scope>NUCLEOTIDE SEQUENCE [LARGE SCALE GENOMIC DNA]</scope>
    <source>
        <strain evidence="6">CBS 109695</strain>
    </source>
</reference>
<comment type="subcellular location">
    <subcellularLocation>
        <location evidence="1">Cytoplasm</location>
        <location evidence="1">Cytoskeleton</location>
    </subcellularLocation>
</comment>
<dbReference type="SUPFAM" id="SSF143575">
    <property type="entry name" value="GAS2 domain-like"/>
    <property type="match status" value="1"/>
</dbReference>
<dbReference type="PANTHER" id="PTHR37271:SF1">
    <property type="entry name" value="KARYOGAMY PROTEIN KAR9"/>
    <property type="match status" value="1"/>
</dbReference>
<dbReference type="InterPro" id="IPR003108">
    <property type="entry name" value="GAR_dom"/>
</dbReference>
<dbReference type="GO" id="GO:0005938">
    <property type="term" value="C:cell cortex"/>
    <property type="evidence" value="ECO:0007669"/>
    <property type="project" value="TreeGrafter"/>
</dbReference>
<evidence type="ECO:0000256" key="3">
    <source>
        <dbReference type="ARBA" id="ARBA00023212"/>
    </source>
</evidence>
<dbReference type="InterPro" id="IPR036534">
    <property type="entry name" value="GAR_dom_sf"/>
</dbReference>
<dbReference type="EMBL" id="KV417520">
    <property type="protein sequence ID" value="KZP25537.1"/>
    <property type="molecule type" value="Genomic_DNA"/>
</dbReference>
<evidence type="ECO:0000256" key="4">
    <source>
        <dbReference type="SAM" id="MobiDB-lite"/>
    </source>
</evidence>
<organism evidence="6">
    <name type="scientific">Athelia psychrophila</name>
    <dbReference type="NCBI Taxonomy" id="1759441"/>
    <lineage>
        <taxon>Eukaryota</taxon>
        <taxon>Fungi</taxon>
        <taxon>Dikarya</taxon>
        <taxon>Basidiomycota</taxon>
        <taxon>Agaricomycotina</taxon>
        <taxon>Agaricomycetes</taxon>
        <taxon>Agaricomycetidae</taxon>
        <taxon>Atheliales</taxon>
        <taxon>Atheliaceae</taxon>
        <taxon>Athelia</taxon>
    </lineage>
</organism>
<feature type="compositionally biased region" description="Low complexity" evidence="4">
    <location>
        <begin position="310"/>
        <end position="324"/>
    </location>
</feature>
<feature type="compositionally biased region" description="Polar residues" evidence="4">
    <location>
        <begin position="537"/>
        <end position="556"/>
    </location>
</feature>
<dbReference type="PROSITE" id="PS51460">
    <property type="entry name" value="GAR"/>
    <property type="match status" value="1"/>
</dbReference>
<feature type="compositionally biased region" description="Low complexity" evidence="4">
    <location>
        <begin position="272"/>
        <end position="296"/>
    </location>
</feature>
<feature type="compositionally biased region" description="Low complexity" evidence="4">
    <location>
        <begin position="252"/>
        <end position="265"/>
    </location>
</feature>
<keyword evidence="2" id="KW-0963">Cytoplasm</keyword>
<protein>
    <recommendedName>
        <fullName evidence="5">GAR domain-containing protein</fullName>
    </recommendedName>
</protein>
<feature type="region of interest" description="Disordered" evidence="4">
    <location>
        <begin position="251"/>
        <end position="440"/>
    </location>
</feature>
<evidence type="ECO:0000313" key="6">
    <source>
        <dbReference type="EMBL" id="KZP25537.1"/>
    </source>
</evidence>
<dbReference type="AlphaFoldDB" id="A0A166NZC4"/>
<proteinExistence type="predicted"/>
<dbReference type="Pfam" id="PF08580">
    <property type="entry name" value="KAR9"/>
    <property type="match status" value="1"/>
</dbReference>
<dbReference type="STRING" id="436010.A0A166NZC4"/>
<dbReference type="InterPro" id="IPR013889">
    <property type="entry name" value="Karyogamy_KAR9"/>
</dbReference>
<dbReference type="GO" id="GO:0005816">
    <property type="term" value="C:spindle pole body"/>
    <property type="evidence" value="ECO:0007669"/>
    <property type="project" value="TreeGrafter"/>
</dbReference>
<feature type="compositionally biased region" description="Low complexity" evidence="4">
    <location>
        <begin position="455"/>
        <end position="485"/>
    </location>
</feature>
<dbReference type="GO" id="GO:0030473">
    <property type="term" value="P:nuclear migration along microtubule"/>
    <property type="evidence" value="ECO:0007669"/>
    <property type="project" value="TreeGrafter"/>
</dbReference>
<feature type="compositionally biased region" description="Polar residues" evidence="4">
    <location>
        <begin position="519"/>
        <end position="529"/>
    </location>
</feature>
<keyword evidence="3" id="KW-0206">Cytoskeleton</keyword>
<feature type="compositionally biased region" description="Polar residues" evidence="4">
    <location>
        <begin position="394"/>
        <end position="414"/>
    </location>
</feature>
<feature type="compositionally biased region" description="Basic and acidic residues" evidence="4">
    <location>
        <begin position="369"/>
        <end position="379"/>
    </location>
</feature>
<dbReference type="GO" id="GO:0008017">
    <property type="term" value="F:microtubule binding"/>
    <property type="evidence" value="ECO:0007669"/>
    <property type="project" value="InterPro"/>
</dbReference>
<gene>
    <name evidence="6" type="ORF">FIBSPDRAFT_733930</name>
</gene>
<evidence type="ECO:0000256" key="1">
    <source>
        <dbReference type="ARBA" id="ARBA00004245"/>
    </source>
</evidence>
<dbReference type="PANTHER" id="PTHR37271">
    <property type="entry name" value="KARYOGAMY PROTEIN KAR9"/>
    <property type="match status" value="1"/>
</dbReference>
<dbReference type="GO" id="GO:0051293">
    <property type="term" value="P:establishment of spindle localization"/>
    <property type="evidence" value="ECO:0007669"/>
    <property type="project" value="TreeGrafter"/>
</dbReference>
<dbReference type="OrthoDB" id="5559380at2759"/>
<name>A0A166NZC4_9AGAM</name>
<dbReference type="Pfam" id="PF02187">
    <property type="entry name" value="GAS2"/>
    <property type="match status" value="1"/>
</dbReference>
<accession>A0A166NZC4</accession>
<evidence type="ECO:0000256" key="2">
    <source>
        <dbReference type="ARBA" id="ARBA00022490"/>
    </source>
</evidence>
<feature type="region of interest" description="Disordered" evidence="4">
    <location>
        <begin position="455"/>
        <end position="603"/>
    </location>
</feature>
<feature type="compositionally biased region" description="Low complexity" evidence="4">
    <location>
        <begin position="654"/>
        <end position="669"/>
    </location>
</feature>
<dbReference type="GO" id="GO:0043332">
    <property type="term" value="C:mating projection tip"/>
    <property type="evidence" value="ECO:0007669"/>
    <property type="project" value="TreeGrafter"/>
</dbReference>
<sequence>ITELSYSISDIQTRIFEIQELRHKSHSSGDATGTTNIIDQSLMQLDEKLEAVTVGMKVVNESIQPLVHSPTTPTFAQNSDTGESGMLLRKHATLVAEWESVQDESDVLREELKEDKWLTVFRTVTEQADGMMSSLEKAVNRCQDFIWQVHRRGPDEMGSYPPPDKSPLNIEVFNSLLESFEAKKKHYMPATSKVLSIIDKGVQDRVTKNGETLRRHAESAKRWKTIKERIARTDSEMASVRNVLLSTDGSFSETGSTTSIVTSSTRNGFLDTPPSISRAASRAPSATSTISSSISPLRKFARKLTGRPSAPVTPAQTQQAARVPFSDPLANKPRQRQSLFGFRGSQPTPPSPERPGHKYSHSMTPDSSPSRRQDADLTIKGHPGGTVKQREQRWNGSVKVSSDNTVTSKQTLSRRASAMNLHGQRDGIPPVPPLSDYMRSVSRSSMASSGVWSRNMSSASTAPTSHPSIAISPPRPPSRSYTPSRAQTPSRSYTPGLGATPRARARTPSNIPGPATYLRSFSGSQSSTSWDDEEENMTTMMQRTISRGSPGKRSNTPGGSRVPPPRPPSRSMIPIPNFTYSTPSRPGSAMSDYGRPESRTSSSFMGSMMRAQTPESAMQARTQAIPFYQGAGSPHGVRPAMRALPPSSFRDNTTMRTPSSTSRPGSRTGAFTPYNEPVHEYISTNTKDPLDQEVAAIVNSIGHGLLVERVDPPLKTAPRAGEEIRAQYAFSNALSRKIVTCKLTTMTRSGAKDLGKTTTTKKVMCRVGGGWQDLQHYMLNRQAGM</sequence>
<feature type="domain" description="GAR" evidence="5">
    <location>
        <begin position="685"/>
        <end position="785"/>
    </location>
</feature>
<evidence type="ECO:0000259" key="5">
    <source>
        <dbReference type="PROSITE" id="PS51460"/>
    </source>
</evidence>
<feature type="region of interest" description="Disordered" evidence="4">
    <location>
        <begin position="646"/>
        <end position="674"/>
    </location>
</feature>